<keyword evidence="8" id="KW-0648">Protein biosynthesis</keyword>
<dbReference type="Proteomes" id="UP000190274">
    <property type="component" value="Chromosome H"/>
</dbReference>
<dbReference type="GO" id="GO:0005829">
    <property type="term" value="C:cytosol"/>
    <property type="evidence" value="ECO:0007669"/>
    <property type="project" value="EnsemblFungi"/>
</dbReference>
<evidence type="ECO:0000256" key="7">
    <source>
        <dbReference type="ARBA" id="ARBA00022840"/>
    </source>
</evidence>
<dbReference type="OrthoDB" id="438179at2759"/>
<dbReference type="GO" id="GO:0005524">
    <property type="term" value="F:ATP binding"/>
    <property type="evidence" value="ECO:0007669"/>
    <property type="project" value="UniProtKB-KW"/>
</dbReference>
<keyword evidence="13" id="KW-1185">Reference proteome</keyword>
<dbReference type="Gene3D" id="3.40.50.620">
    <property type="entry name" value="HUPs"/>
    <property type="match status" value="1"/>
</dbReference>
<keyword evidence="4" id="KW-0479">Metal-binding</keyword>
<evidence type="ECO:0000256" key="9">
    <source>
        <dbReference type="ARBA" id="ARBA00023146"/>
    </source>
</evidence>
<dbReference type="GO" id="GO:0006423">
    <property type="term" value="P:cysteinyl-tRNA aminoacylation"/>
    <property type="evidence" value="ECO:0007669"/>
    <property type="project" value="EnsemblFungi"/>
</dbReference>
<reference evidence="12 13" key="1">
    <citation type="submission" date="2016-03" db="EMBL/GenBank/DDBJ databases">
        <authorList>
            <person name="Devillers H."/>
        </authorList>
    </citation>
    <scope>NUCLEOTIDE SEQUENCE [LARGE SCALE GENOMIC DNA]</scope>
    <source>
        <strain evidence="12">CBS 10888</strain>
    </source>
</reference>
<dbReference type="GO" id="GO:0046872">
    <property type="term" value="F:metal ion binding"/>
    <property type="evidence" value="ECO:0007669"/>
    <property type="project" value="UniProtKB-KW"/>
</dbReference>
<dbReference type="AlphaFoldDB" id="A0A1G4K017"/>
<gene>
    <name evidence="12" type="ORF">LADA_0H03026G</name>
</gene>
<dbReference type="NCBIfam" id="TIGR00435">
    <property type="entry name" value="cysS"/>
    <property type="match status" value="1"/>
</dbReference>
<dbReference type="SUPFAM" id="SSF47323">
    <property type="entry name" value="Anticodon-binding domain of a subclass of class I aminoacyl-tRNA synthetases"/>
    <property type="match status" value="1"/>
</dbReference>
<dbReference type="CDD" id="cd00672">
    <property type="entry name" value="CysRS_core"/>
    <property type="match status" value="1"/>
</dbReference>
<dbReference type="GO" id="GO:0005739">
    <property type="term" value="C:mitochondrion"/>
    <property type="evidence" value="ECO:0007669"/>
    <property type="project" value="EnsemblFungi"/>
</dbReference>
<proteinExistence type="inferred from homology"/>
<dbReference type="SUPFAM" id="SSF52374">
    <property type="entry name" value="Nucleotidylyl transferase"/>
    <property type="match status" value="1"/>
</dbReference>
<dbReference type="Gene3D" id="1.20.120.1910">
    <property type="entry name" value="Cysteine-tRNA ligase, C-terminal anti-codon recognition domain"/>
    <property type="match status" value="1"/>
</dbReference>
<dbReference type="HAMAP" id="MF_00041">
    <property type="entry name" value="Cys_tRNA_synth"/>
    <property type="match status" value="1"/>
</dbReference>
<evidence type="ECO:0000256" key="2">
    <source>
        <dbReference type="ARBA" id="ARBA00012832"/>
    </source>
</evidence>
<organism evidence="12 13">
    <name type="scientific">Lachancea dasiensis</name>
    <dbReference type="NCBI Taxonomy" id="1072105"/>
    <lineage>
        <taxon>Eukaryota</taxon>
        <taxon>Fungi</taxon>
        <taxon>Dikarya</taxon>
        <taxon>Ascomycota</taxon>
        <taxon>Saccharomycotina</taxon>
        <taxon>Saccharomycetes</taxon>
        <taxon>Saccharomycetales</taxon>
        <taxon>Saccharomycetaceae</taxon>
        <taxon>Lachancea</taxon>
    </lineage>
</organism>
<keyword evidence="5" id="KW-0547">Nucleotide-binding</keyword>
<accession>A0A1G4K017</accession>
<dbReference type="STRING" id="1266660.A0A1G4K017"/>
<evidence type="ECO:0000256" key="3">
    <source>
        <dbReference type="ARBA" id="ARBA00022598"/>
    </source>
</evidence>
<protein>
    <recommendedName>
        <fullName evidence="2">cysteine--tRNA ligase</fullName>
        <ecNumber evidence="2">6.1.1.16</ecNumber>
    </recommendedName>
    <alternativeName>
        <fullName evidence="10">Cysteinyl-tRNA synthetase</fullName>
    </alternativeName>
</protein>
<dbReference type="EMBL" id="LT598461">
    <property type="protein sequence ID" value="SCU96842.1"/>
    <property type="molecule type" value="Genomic_DNA"/>
</dbReference>
<dbReference type="Pfam" id="PF01406">
    <property type="entry name" value="tRNA-synt_1e"/>
    <property type="match status" value="1"/>
</dbReference>
<keyword evidence="3" id="KW-0436">Ligase</keyword>
<evidence type="ECO:0000259" key="11">
    <source>
        <dbReference type="Pfam" id="PF01406"/>
    </source>
</evidence>
<dbReference type="InterPro" id="IPR015803">
    <property type="entry name" value="Cys-tRNA-ligase"/>
</dbReference>
<evidence type="ECO:0000256" key="8">
    <source>
        <dbReference type="ARBA" id="ARBA00022917"/>
    </source>
</evidence>
<dbReference type="EC" id="6.1.1.16" evidence="2"/>
<dbReference type="GO" id="GO:0004817">
    <property type="term" value="F:cysteine-tRNA ligase activity"/>
    <property type="evidence" value="ECO:0007669"/>
    <property type="project" value="UniProtKB-EC"/>
</dbReference>
<evidence type="ECO:0000256" key="5">
    <source>
        <dbReference type="ARBA" id="ARBA00022741"/>
    </source>
</evidence>
<evidence type="ECO:0000313" key="13">
    <source>
        <dbReference type="Proteomes" id="UP000190274"/>
    </source>
</evidence>
<feature type="domain" description="tRNA synthetases class I catalytic" evidence="11">
    <location>
        <begin position="69"/>
        <end position="483"/>
    </location>
</feature>
<dbReference type="InterPro" id="IPR009080">
    <property type="entry name" value="tRNAsynth_Ia_anticodon-bd"/>
</dbReference>
<keyword evidence="6" id="KW-0862">Zinc</keyword>
<sequence>MPICYKRSLLQHCWKVGKRTVSNMSSNLAGSKGVQPPWQKPSSIGQQPVLKLYNSMTRNKEEFLPISGGKYVTWYSCGPTVYDSSHMGHARNYVSIDINRRIMQDYFGFNVEFVQNVTDIDDKIIIRARQNYVYERFVTENPSVTSEIREKGRLAAFKYIRNNLKQEFSTVDQYTSWFDALDVPKERESNPKFGMHTMCVQNAFDALKCGDDSDSFYQKIKDVLTPVLDEEFGGGLNDPEIFRKLPAYWEREFNKDMAALNVLPPTITTRVSEYVPEIVEFVKKIVDNGYAYAAKDGSVYFDTAKFDKSDKHEYAKCQPWNKGQLDLINDAEGSLSDFSSFNGKRSPNDFALWKASKPGEPEWESPWGKGRPGWHIECSVMASDVLGSNIDIHTGGIDLAFPHHDNELAQSEACFDNYQWVNYFLHTGHLHIEGQKMSKSLKNFITINEALSKFSSRQLRLTFCSAQWNNQLDFKESLLVEVKSLEQTFNNFFKNVRAMNTDIIHKEASGDYVSKKFGMKERELVNDLKVYQNKVHEAFCDNLSTPVALKALSELVTRANLYVTSAGSSLKIEPLVAVVRYVTKIIDVLGFPIRQDGLGWLDEGSASQKAHGNREELLMPYVKCLSNFRDEVRRLAIEKADNSSFLKLTDKIRDQEILDLNISIDDRNDQASLVKFLSDEEKAEYKKLIAEKDLRIKGKEAKKLEQSRLREAKEAERRKKAEVSPEQMFLNQELYSEWDQNGLPLKNKDGSDVTKSMLKKLKKQWDAQKKLHDEFFG</sequence>
<keyword evidence="7" id="KW-0067">ATP-binding</keyword>
<evidence type="ECO:0000256" key="4">
    <source>
        <dbReference type="ARBA" id="ARBA00022723"/>
    </source>
</evidence>
<comment type="cofactor">
    <cofactor evidence="1">
        <name>Zn(2+)</name>
        <dbReference type="ChEBI" id="CHEBI:29105"/>
    </cofactor>
</comment>
<name>A0A1G4K017_9SACH</name>
<dbReference type="InterPro" id="IPR014729">
    <property type="entry name" value="Rossmann-like_a/b/a_fold"/>
</dbReference>
<dbReference type="InterPro" id="IPR024909">
    <property type="entry name" value="Cys-tRNA/MSH_ligase"/>
</dbReference>
<evidence type="ECO:0000256" key="1">
    <source>
        <dbReference type="ARBA" id="ARBA00001947"/>
    </source>
</evidence>
<dbReference type="PRINTS" id="PR00983">
    <property type="entry name" value="TRNASYNTHCYS"/>
</dbReference>
<keyword evidence="9" id="KW-0030">Aminoacyl-tRNA synthetase</keyword>
<evidence type="ECO:0000313" key="12">
    <source>
        <dbReference type="EMBL" id="SCU96842.1"/>
    </source>
</evidence>
<evidence type="ECO:0000256" key="10">
    <source>
        <dbReference type="ARBA" id="ARBA00031499"/>
    </source>
</evidence>
<dbReference type="InterPro" id="IPR032678">
    <property type="entry name" value="tRNA-synt_1_cat_dom"/>
</dbReference>
<dbReference type="PANTHER" id="PTHR10890:SF3">
    <property type="entry name" value="CYSTEINE--TRNA LIGASE, CYTOPLASMIC"/>
    <property type="match status" value="1"/>
</dbReference>
<dbReference type="GO" id="GO:1990825">
    <property type="term" value="F:sequence-specific mRNA binding"/>
    <property type="evidence" value="ECO:0007669"/>
    <property type="project" value="EnsemblFungi"/>
</dbReference>
<evidence type="ECO:0000256" key="6">
    <source>
        <dbReference type="ARBA" id="ARBA00022833"/>
    </source>
</evidence>
<dbReference type="PANTHER" id="PTHR10890">
    <property type="entry name" value="CYSTEINYL-TRNA SYNTHETASE"/>
    <property type="match status" value="1"/>
</dbReference>